<accession>A0ACB8KXS1</accession>
<protein>
    <submittedName>
        <fullName evidence="1">GDSL esterase/lipase</fullName>
    </submittedName>
</protein>
<reference evidence="2" key="1">
    <citation type="journal article" date="2023" name="Hortic. Res.">
        <title>A chromosome-level phased genome enabling allele-level studies in sweet orange: a case study on citrus Huanglongbing tolerance.</title>
        <authorList>
            <person name="Wu B."/>
            <person name="Yu Q."/>
            <person name="Deng Z."/>
            <person name="Duan Y."/>
            <person name="Luo F."/>
            <person name="Gmitter F. Jr."/>
        </authorList>
    </citation>
    <scope>NUCLEOTIDE SEQUENCE [LARGE SCALE GENOMIC DNA]</scope>
    <source>
        <strain evidence="2">cv. Valencia</strain>
    </source>
</reference>
<sequence length="419" mass="45856">MEAVTSAVEKVKGFIDSLFHRRQNSYSRNPVLIEILKRLQRESLSEQMKQRDRLDKVERLLSFYKLSKGSPFQEASTHVRAEVDVLGAVLLMGDIDQQHADALDRAEVRTGIHTRFTFETTMRQNDTLVADFVACQEGGKNVGNISGRSLSLAKLSYVANVGDWFYAIAVPVGAQCRDFDIARNYSHKAKGLTTISSLDPPLLSQHNGGAIGFTVRKSNVVASLAQSVSGLGVQLGSDGIGHCLSTFGQVVCQLSRGVNLSLMGLHQVPKSLNHRVSLRPLTIPIGFLKQRKASENSVGASASSLGTNTQEIVSTGSIALKLETELDENAKVGGWFEMQNSNSNLRWAVTISDIFNEDLGWGVTFSGMHDGSKGWNQYQLESFLDLCLGKRFSLKLGTSYVADGDAQIPALMLRCIWSL</sequence>
<evidence type="ECO:0000313" key="1">
    <source>
        <dbReference type="EMBL" id="KAH9759212.1"/>
    </source>
</evidence>
<organism evidence="1 2">
    <name type="scientific">Citrus sinensis</name>
    <name type="common">Sweet orange</name>
    <name type="synonym">Citrus aurantium var. sinensis</name>
    <dbReference type="NCBI Taxonomy" id="2711"/>
    <lineage>
        <taxon>Eukaryota</taxon>
        <taxon>Viridiplantae</taxon>
        <taxon>Streptophyta</taxon>
        <taxon>Embryophyta</taxon>
        <taxon>Tracheophyta</taxon>
        <taxon>Spermatophyta</taxon>
        <taxon>Magnoliopsida</taxon>
        <taxon>eudicotyledons</taxon>
        <taxon>Gunneridae</taxon>
        <taxon>Pentapetalae</taxon>
        <taxon>rosids</taxon>
        <taxon>malvids</taxon>
        <taxon>Sapindales</taxon>
        <taxon>Rutaceae</taxon>
        <taxon>Aurantioideae</taxon>
        <taxon>Citrus</taxon>
    </lineage>
</organism>
<keyword evidence="2" id="KW-1185">Reference proteome</keyword>
<gene>
    <name evidence="1" type="ORF">KPL71_016931</name>
</gene>
<name>A0ACB8KXS1_CITSI</name>
<dbReference type="EMBL" id="CM039174">
    <property type="protein sequence ID" value="KAH9759212.1"/>
    <property type="molecule type" value="Genomic_DNA"/>
</dbReference>
<proteinExistence type="predicted"/>
<dbReference type="Proteomes" id="UP000829398">
    <property type="component" value="Chromosome 5"/>
</dbReference>
<evidence type="ECO:0000313" key="2">
    <source>
        <dbReference type="Proteomes" id="UP000829398"/>
    </source>
</evidence>
<comment type="caution">
    <text evidence="1">The sequence shown here is derived from an EMBL/GenBank/DDBJ whole genome shotgun (WGS) entry which is preliminary data.</text>
</comment>